<dbReference type="Proteomes" id="UP000801492">
    <property type="component" value="Unassembled WGS sequence"/>
</dbReference>
<name>A0A8K0GHX4_IGNLU</name>
<dbReference type="Gene3D" id="3.90.245.10">
    <property type="entry name" value="Ribonucleoside hydrolase-like"/>
    <property type="match status" value="1"/>
</dbReference>
<dbReference type="SUPFAM" id="SSF53590">
    <property type="entry name" value="Nucleoside hydrolase"/>
    <property type="match status" value="1"/>
</dbReference>
<dbReference type="AlphaFoldDB" id="A0A8K0GHX4"/>
<accession>A0A8K0GHX4</accession>
<sequence length="352" mass="39213">MLSLQSLLKGVFQRRYALQNVAVSSFQQLDLKCAMKMSTAKKRVIVDVDVGTDDALALLVLLHAEKNGLAKIEAINCSKGNASLKDVTRNVIRLLEILDRTDIPVYKGATEALIPPETPIPQFHGKDGFGDLEHEKEPDVSIVQKDSASVAMRNLVINNPGQISLICIGPLTNIALTMKLFDDFAPNIKEIFIMGGNYAATGNVTETAEFNFYVDPEAAYIVLENAQCPLTIATWETCLNTHLTFRWRFDVLGSKNTPIMELLNRAEKSIYPEKENPPDSIWYPCDALCVIAMLYPNESITKQSKHNATVELHGSKTRGQIVLDHLKQKDPNVTMLEKINDEFIKEILLQAT</sequence>
<proteinExistence type="inferred from homology"/>
<evidence type="ECO:0000313" key="4">
    <source>
        <dbReference type="Proteomes" id="UP000801492"/>
    </source>
</evidence>
<evidence type="ECO:0000256" key="1">
    <source>
        <dbReference type="ARBA" id="ARBA00009176"/>
    </source>
</evidence>
<dbReference type="CDD" id="cd02649">
    <property type="entry name" value="nuc_hydro_CeIAG"/>
    <property type="match status" value="1"/>
</dbReference>
<dbReference type="PANTHER" id="PTHR46190:SF1">
    <property type="entry name" value="SI:CH211-201H21.5"/>
    <property type="match status" value="1"/>
</dbReference>
<comment type="similarity">
    <text evidence="1">Belongs to the IUNH family.</text>
</comment>
<feature type="domain" description="Inosine/uridine-preferring nucleoside hydrolase" evidence="2">
    <location>
        <begin position="44"/>
        <end position="344"/>
    </location>
</feature>
<gene>
    <name evidence="3" type="ORF">ILUMI_06265</name>
</gene>
<dbReference type="InterPro" id="IPR001910">
    <property type="entry name" value="Inosine/uridine_hydrolase_dom"/>
</dbReference>
<keyword evidence="4" id="KW-1185">Reference proteome</keyword>
<dbReference type="Pfam" id="PF01156">
    <property type="entry name" value="IU_nuc_hydro"/>
    <property type="match status" value="1"/>
</dbReference>
<reference evidence="3" key="1">
    <citation type="submission" date="2019-08" db="EMBL/GenBank/DDBJ databases">
        <title>The genome of the North American firefly Photinus pyralis.</title>
        <authorList>
            <consortium name="Photinus pyralis genome working group"/>
            <person name="Fallon T.R."/>
            <person name="Sander Lower S.E."/>
            <person name="Weng J.-K."/>
        </authorList>
    </citation>
    <scope>NUCLEOTIDE SEQUENCE</scope>
    <source>
        <strain evidence="3">TRF0915ILg1</strain>
        <tissue evidence="3">Whole body</tissue>
    </source>
</reference>
<dbReference type="InterPro" id="IPR052775">
    <property type="entry name" value="IUN_hydrolase"/>
</dbReference>
<evidence type="ECO:0000259" key="2">
    <source>
        <dbReference type="Pfam" id="PF01156"/>
    </source>
</evidence>
<dbReference type="EMBL" id="VTPC01002522">
    <property type="protein sequence ID" value="KAF2899926.1"/>
    <property type="molecule type" value="Genomic_DNA"/>
</dbReference>
<dbReference type="OrthoDB" id="432381at2759"/>
<dbReference type="PANTHER" id="PTHR46190">
    <property type="entry name" value="SI:CH211-201H21.5-RELATED"/>
    <property type="match status" value="1"/>
</dbReference>
<dbReference type="InterPro" id="IPR036452">
    <property type="entry name" value="Ribo_hydro-like"/>
</dbReference>
<protein>
    <recommendedName>
        <fullName evidence="2">Inosine/uridine-preferring nucleoside hydrolase domain-containing protein</fullName>
    </recommendedName>
</protein>
<organism evidence="3 4">
    <name type="scientific">Ignelater luminosus</name>
    <name type="common">Cucubano</name>
    <name type="synonym">Pyrophorus luminosus</name>
    <dbReference type="NCBI Taxonomy" id="2038154"/>
    <lineage>
        <taxon>Eukaryota</taxon>
        <taxon>Metazoa</taxon>
        <taxon>Ecdysozoa</taxon>
        <taxon>Arthropoda</taxon>
        <taxon>Hexapoda</taxon>
        <taxon>Insecta</taxon>
        <taxon>Pterygota</taxon>
        <taxon>Neoptera</taxon>
        <taxon>Endopterygota</taxon>
        <taxon>Coleoptera</taxon>
        <taxon>Polyphaga</taxon>
        <taxon>Elateriformia</taxon>
        <taxon>Elateroidea</taxon>
        <taxon>Elateridae</taxon>
        <taxon>Agrypninae</taxon>
        <taxon>Pyrophorini</taxon>
        <taxon>Ignelater</taxon>
    </lineage>
</organism>
<evidence type="ECO:0000313" key="3">
    <source>
        <dbReference type="EMBL" id="KAF2899926.1"/>
    </source>
</evidence>
<dbReference type="GO" id="GO:0016799">
    <property type="term" value="F:hydrolase activity, hydrolyzing N-glycosyl compounds"/>
    <property type="evidence" value="ECO:0007669"/>
    <property type="project" value="InterPro"/>
</dbReference>
<comment type="caution">
    <text evidence="3">The sequence shown here is derived from an EMBL/GenBank/DDBJ whole genome shotgun (WGS) entry which is preliminary data.</text>
</comment>